<evidence type="ECO:0000313" key="2">
    <source>
        <dbReference type="Proteomes" id="UP001057402"/>
    </source>
</evidence>
<sequence length="214" mass="23855">MNSSSRLAMIPLYKASLMAAPRGDCEPYRNAVSKWWYPTSIASTRIVGIPAIAAAAAAVQVDLGHLLAFDPTYHLPPLPSSREELVEKCLEKGTELVQAIADSLFNLPATEDADGPVVKLPPPTTKLPREKHMNDKRGSRNFCRACIKKRKTGKVVWDEQTGTWKRRYGYDRVDDDKDVPIIEAKATDEVGEDPFAKRRADKKGRVAKPEKNRL</sequence>
<protein>
    <submittedName>
        <fullName evidence="1">Uncharacterized protein</fullName>
    </submittedName>
</protein>
<name>A0ACB9MQX7_9MYRT</name>
<reference evidence="2" key="1">
    <citation type="journal article" date="2023" name="Front. Plant Sci.">
        <title>Chromosomal-level genome assembly of Melastoma candidum provides insights into trichome evolution.</title>
        <authorList>
            <person name="Zhong Y."/>
            <person name="Wu W."/>
            <person name="Sun C."/>
            <person name="Zou P."/>
            <person name="Liu Y."/>
            <person name="Dai S."/>
            <person name="Zhou R."/>
        </authorList>
    </citation>
    <scope>NUCLEOTIDE SEQUENCE [LARGE SCALE GENOMIC DNA]</scope>
</reference>
<dbReference type="EMBL" id="CM042888">
    <property type="protein sequence ID" value="KAI4326310.1"/>
    <property type="molecule type" value="Genomic_DNA"/>
</dbReference>
<evidence type="ECO:0000313" key="1">
    <source>
        <dbReference type="EMBL" id="KAI4326310.1"/>
    </source>
</evidence>
<proteinExistence type="predicted"/>
<comment type="caution">
    <text evidence="1">The sequence shown here is derived from an EMBL/GenBank/DDBJ whole genome shotgun (WGS) entry which is preliminary data.</text>
</comment>
<keyword evidence="2" id="KW-1185">Reference proteome</keyword>
<accession>A0ACB9MQX7</accession>
<organism evidence="1 2">
    <name type="scientific">Melastoma candidum</name>
    <dbReference type="NCBI Taxonomy" id="119954"/>
    <lineage>
        <taxon>Eukaryota</taxon>
        <taxon>Viridiplantae</taxon>
        <taxon>Streptophyta</taxon>
        <taxon>Embryophyta</taxon>
        <taxon>Tracheophyta</taxon>
        <taxon>Spermatophyta</taxon>
        <taxon>Magnoliopsida</taxon>
        <taxon>eudicotyledons</taxon>
        <taxon>Gunneridae</taxon>
        <taxon>Pentapetalae</taxon>
        <taxon>rosids</taxon>
        <taxon>malvids</taxon>
        <taxon>Myrtales</taxon>
        <taxon>Melastomataceae</taxon>
        <taxon>Melastomatoideae</taxon>
        <taxon>Melastomateae</taxon>
        <taxon>Melastoma</taxon>
    </lineage>
</organism>
<dbReference type="Proteomes" id="UP001057402">
    <property type="component" value="Chromosome 9"/>
</dbReference>
<gene>
    <name evidence="1" type="ORF">MLD38_031636</name>
</gene>